<organism evidence="8 9">
    <name type="scientific">Aliidongia dinghuensis</name>
    <dbReference type="NCBI Taxonomy" id="1867774"/>
    <lineage>
        <taxon>Bacteria</taxon>
        <taxon>Pseudomonadati</taxon>
        <taxon>Pseudomonadota</taxon>
        <taxon>Alphaproteobacteria</taxon>
        <taxon>Rhodospirillales</taxon>
        <taxon>Dongiaceae</taxon>
        <taxon>Aliidongia</taxon>
    </lineage>
</organism>
<reference evidence="8" key="2">
    <citation type="submission" date="2020-09" db="EMBL/GenBank/DDBJ databases">
        <authorList>
            <person name="Sun Q."/>
            <person name="Zhou Y."/>
        </authorList>
    </citation>
    <scope>NUCLEOTIDE SEQUENCE</scope>
    <source>
        <strain evidence="8">CGMCC 1.15725</strain>
    </source>
</reference>
<keyword evidence="9" id="KW-1185">Reference proteome</keyword>
<dbReference type="InterPro" id="IPR007452">
    <property type="entry name" value="TamB_C"/>
</dbReference>
<sequence>MRRVLRWIGLGLAAIVVLIVVAFAGGLWWLGSAGGHAWLTAQVTGALTSADTKATIAGLEGAVPFHLRLARLELADRDGTWLTVENAAVDLDAAALLRGTARIDRIAAGHILVARAPLPSTTPSQPSNEPFSLPRLPVGIELGSLDVPAIDLGAPLLGEPARLTLDGKASLHRGRADAAISLVRVGAAPGKATLALTLDDRTLTLDLEAADQSGELMAKLDPDAGAQPLDLTLKGSGPLTGWHGRLDGSTGGGAKLGADLSLALDKAKLDQGWAASIKGTADVAALLADQMKPAAGTDIAFDIAAAGPKDKPITLDHADLRLAAGSVAAKGWFDPAKQTLDATATIKGDVHTLESVAGQPVQGNFELDLGMKGAVARPTASIRLDAHGLSAGENGVGTVTAKLDLVTGTDDLLHITGGGRFDGIKAAGAPPPDALGDRLDWTVDLTADKQASRIQLGKATASGAGVAFEASGRFDGTAADGTLHLAAADLARFGGLAGLALGGSVTLDGTVASPDGKAIDAKLTGRLADLKTGIPEADGLLGGTVTLKAAGGRSAAGTLSLADLAVSGTDVNLTGHGTFDPKAEALDGKAVLSLPRLAALGAGYAGQATVTVDATGKPNDPAVTAQVDGTGIEAGGRKIDRLAVTAKLASLIQRSVALQAKLDAGQLSATLAGTVAQTGDAAYTVKDLKLAGPGTRLAVDGTVDLAAKRGSGSIDGAVNDLVAWAPLAGMPLGGGVKITGKLAGTAAKLDLDATHLAVGASADNGRTTLEHLGLAADLSDIWARPRGKLTLDVTKLVAAGASVDHAKLAAASDKAGAFGFTLDGAGTAQKPFQVAAQGSLALGPGSDATLRLAKFDGKFADLPFDLRRQLTLARKGTGMSFADLALAVGQGSITGAGNADGRSLKLDLDGKNLSIGALGALAGQAGTEGTLGFSAKLSGSPARPAGAVTVAVPDLKLAAATHPDLPPVGVAVTAELAPGRVDVKGKVDGLKNQAIGFYGHGPLQIKPDLSGVVIPPDGAILFKLEGEGRLETLSEMLPLGEDRVGGAFTIDLSVGGTVAHPDAGGQLAIRDGRYDNDASGMTLRALTVDLAGNQQSFVLRSLAGNDGGQGTVGASGRVDLAAAGGPALDLKAELKSFTAARGDTATAIVSGTAAVSGPLSGPAVKAAITLDRADINVPDQLPPNVAKLDVVRIDSRYPNRRAPESQAAAPPFAATLDIDFSSPGQCFVRGRGLDSEWRGKLHVGGTSAAPVVTGQFEVANGTFAVLSHTFTIQRGIVGFAGSTNPELDLLATAKTADITANVLLQGSPTSPTLKLTSTPELPQDEVLSRVLFGTSVGQVSAVQGLQLAAAAASLASGGGPGVLDRVRNATGLDRLTLNSDNTSTSSGSSSSSQKGALGGASVSGGKYVAPGVFVGVDQGAGAGSTKARVEVEIVPRVTVDATVGTGSESTSMGVNYKFDY</sequence>
<dbReference type="GO" id="GO:0097347">
    <property type="term" value="C:TAM protein secretion complex"/>
    <property type="evidence" value="ECO:0007669"/>
    <property type="project" value="TreeGrafter"/>
</dbReference>
<evidence type="ECO:0000256" key="1">
    <source>
        <dbReference type="ARBA" id="ARBA00004167"/>
    </source>
</evidence>
<dbReference type="Pfam" id="PF04357">
    <property type="entry name" value="TamB"/>
    <property type="match status" value="1"/>
</dbReference>
<accession>A0A8J2YRR5</accession>
<dbReference type="GO" id="GO:0005886">
    <property type="term" value="C:plasma membrane"/>
    <property type="evidence" value="ECO:0007669"/>
    <property type="project" value="InterPro"/>
</dbReference>
<evidence type="ECO:0000256" key="6">
    <source>
        <dbReference type="SAM" id="Phobius"/>
    </source>
</evidence>
<evidence type="ECO:0000256" key="5">
    <source>
        <dbReference type="SAM" id="MobiDB-lite"/>
    </source>
</evidence>
<gene>
    <name evidence="8" type="ORF">GCM10011611_10710</name>
</gene>
<proteinExistence type="predicted"/>
<dbReference type="PANTHER" id="PTHR36985">
    <property type="entry name" value="TRANSLOCATION AND ASSEMBLY MODULE SUBUNIT TAMB"/>
    <property type="match status" value="1"/>
</dbReference>
<dbReference type="GO" id="GO:0009306">
    <property type="term" value="P:protein secretion"/>
    <property type="evidence" value="ECO:0007669"/>
    <property type="project" value="InterPro"/>
</dbReference>
<comment type="caution">
    <text evidence="8">The sequence shown here is derived from an EMBL/GenBank/DDBJ whole genome shotgun (WGS) entry which is preliminary data.</text>
</comment>
<reference evidence="8" key="1">
    <citation type="journal article" date="2014" name="Int. J. Syst. Evol. Microbiol.">
        <title>Complete genome sequence of Corynebacterium casei LMG S-19264T (=DSM 44701T), isolated from a smear-ripened cheese.</title>
        <authorList>
            <consortium name="US DOE Joint Genome Institute (JGI-PGF)"/>
            <person name="Walter F."/>
            <person name="Albersmeier A."/>
            <person name="Kalinowski J."/>
            <person name="Ruckert C."/>
        </authorList>
    </citation>
    <scope>NUCLEOTIDE SEQUENCE</scope>
    <source>
        <strain evidence="8">CGMCC 1.15725</strain>
    </source>
</reference>
<name>A0A8J2YRR5_9PROT</name>
<keyword evidence="4 6" id="KW-0472">Membrane</keyword>
<evidence type="ECO:0000256" key="4">
    <source>
        <dbReference type="ARBA" id="ARBA00023136"/>
    </source>
</evidence>
<dbReference type="EMBL" id="BMJQ01000002">
    <property type="protein sequence ID" value="GGF07103.1"/>
    <property type="molecule type" value="Genomic_DNA"/>
</dbReference>
<dbReference type="RefSeq" id="WP_189043248.1">
    <property type="nucleotide sequence ID" value="NZ_BMJQ01000002.1"/>
</dbReference>
<evidence type="ECO:0000313" key="9">
    <source>
        <dbReference type="Proteomes" id="UP000646365"/>
    </source>
</evidence>
<evidence type="ECO:0000313" key="8">
    <source>
        <dbReference type="EMBL" id="GGF07103.1"/>
    </source>
</evidence>
<evidence type="ECO:0000259" key="7">
    <source>
        <dbReference type="Pfam" id="PF04357"/>
    </source>
</evidence>
<comment type="subcellular location">
    <subcellularLocation>
        <location evidence="1">Membrane</location>
        <topology evidence="1">Single-pass membrane protein</topology>
    </subcellularLocation>
</comment>
<feature type="domain" description="Translocation and assembly module TamB C-terminal" evidence="7">
    <location>
        <begin position="1102"/>
        <end position="1460"/>
    </location>
</feature>
<keyword evidence="2 6" id="KW-0812">Transmembrane</keyword>
<feature type="compositionally biased region" description="Low complexity" evidence="5">
    <location>
        <begin position="1378"/>
        <end position="1392"/>
    </location>
</feature>
<evidence type="ECO:0000256" key="3">
    <source>
        <dbReference type="ARBA" id="ARBA00022989"/>
    </source>
</evidence>
<keyword evidence="3 6" id="KW-1133">Transmembrane helix</keyword>
<dbReference type="PANTHER" id="PTHR36985:SF1">
    <property type="entry name" value="TRANSLOCATION AND ASSEMBLY MODULE SUBUNIT TAMB"/>
    <property type="match status" value="1"/>
</dbReference>
<feature type="transmembrane region" description="Helical" evidence="6">
    <location>
        <begin position="7"/>
        <end position="30"/>
    </location>
</feature>
<evidence type="ECO:0000256" key="2">
    <source>
        <dbReference type="ARBA" id="ARBA00022692"/>
    </source>
</evidence>
<protein>
    <submittedName>
        <fullName evidence="8">Translocation/assembly module TamB</fullName>
    </submittedName>
</protein>
<dbReference type="Proteomes" id="UP000646365">
    <property type="component" value="Unassembled WGS sequence"/>
</dbReference>
<feature type="region of interest" description="Disordered" evidence="5">
    <location>
        <begin position="1375"/>
        <end position="1397"/>
    </location>
</feature>